<keyword evidence="15" id="KW-0460">Magnesium</keyword>
<dbReference type="EMBL" id="CABFUZ020000178">
    <property type="protein sequence ID" value="VVM07565.1"/>
    <property type="molecule type" value="Genomic_DNA"/>
</dbReference>
<dbReference type="Gene3D" id="3.40.1260.20">
    <property type="entry name" value="Ribonuclease E, catalytic domain"/>
    <property type="match status" value="1"/>
</dbReference>
<name>A0A5E6MEM7_9BACT</name>
<evidence type="ECO:0000256" key="1">
    <source>
        <dbReference type="ARBA" id="ARBA00001946"/>
    </source>
</evidence>
<dbReference type="GO" id="GO:0005737">
    <property type="term" value="C:cytoplasm"/>
    <property type="evidence" value="ECO:0007669"/>
    <property type="project" value="UniProtKB-SubCell"/>
</dbReference>
<dbReference type="GO" id="GO:0019843">
    <property type="term" value="F:rRNA binding"/>
    <property type="evidence" value="ECO:0007669"/>
    <property type="project" value="UniProtKB-KW"/>
</dbReference>
<dbReference type="InterPro" id="IPR012340">
    <property type="entry name" value="NA-bd_OB-fold"/>
</dbReference>
<dbReference type="InterPro" id="IPR003029">
    <property type="entry name" value="S1_domain"/>
</dbReference>
<dbReference type="RefSeq" id="WP_142525650.1">
    <property type="nucleotide sequence ID" value="NZ_CABFUZ020000178.1"/>
</dbReference>
<keyword evidence="12" id="KW-0699">rRNA-binding</keyword>
<evidence type="ECO:0000256" key="5">
    <source>
        <dbReference type="ARBA" id="ARBA00022475"/>
    </source>
</evidence>
<dbReference type="GO" id="GO:0006364">
    <property type="term" value="P:rRNA processing"/>
    <property type="evidence" value="ECO:0007669"/>
    <property type="project" value="UniProtKB-KW"/>
</dbReference>
<keyword evidence="13" id="KW-0255">Endonuclease</keyword>
<keyword evidence="7" id="KW-0997">Cell inner membrane</keyword>
<evidence type="ECO:0000259" key="18">
    <source>
        <dbReference type="PROSITE" id="PS50126"/>
    </source>
</evidence>
<dbReference type="PANTHER" id="PTHR30001">
    <property type="entry name" value="RIBONUCLEASE"/>
    <property type="match status" value="1"/>
</dbReference>
<keyword evidence="16" id="KW-0694">RNA-binding</keyword>
<dbReference type="Pfam" id="PF10150">
    <property type="entry name" value="RNase_E_G"/>
    <property type="match status" value="1"/>
</dbReference>
<dbReference type="SUPFAM" id="SSF50249">
    <property type="entry name" value="Nucleic acid-binding proteins"/>
    <property type="match status" value="1"/>
</dbReference>
<dbReference type="PANTHER" id="PTHR30001:SF1">
    <property type="entry name" value="RIBONUCLEASE E_G-LIKE PROTEIN, CHLOROPLASTIC"/>
    <property type="match status" value="1"/>
</dbReference>
<evidence type="ECO:0000256" key="15">
    <source>
        <dbReference type="ARBA" id="ARBA00022842"/>
    </source>
</evidence>
<evidence type="ECO:0000256" key="3">
    <source>
        <dbReference type="ARBA" id="ARBA00005663"/>
    </source>
</evidence>
<dbReference type="Proteomes" id="UP000381693">
    <property type="component" value="Unassembled WGS sequence"/>
</dbReference>
<dbReference type="InterPro" id="IPR019307">
    <property type="entry name" value="RNA-bd_AU-1/RNase_E/G"/>
</dbReference>
<proteinExistence type="inferred from homology"/>
<dbReference type="InterPro" id="IPR048583">
    <property type="entry name" value="RNase_E_G_thioredoxin-like"/>
</dbReference>
<dbReference type="AlphaFoldDB" id="A0A5E6MEM7"/>
<dbReference type="PROSITE" id="PS50126">
    <property type="entry name" value="S1"/>
    <property type="match status" value="1"/>
</dbReference>
<accession>A0A5E6MEM7</accession>
<dbReference type="OrthoDB" id="9804278at2"/>
<comment type="similarity">
    <text evidence="3">Belongs to the RNase E/G family. RNase G subfamily.</text>
</comment>
<evidence type="ECO:0000256" key="16">
    <source>
        <dbReference type="ARBA" id="ARBA00022884"/>
    </source>
</evidence>
<keyword evidence="6" id="KW-0963">Cytoplasm</keyword>
<dbReference type="Pfam" id="PF20833">
    <property type="entry name" value="RNase_E_G_Thio"/>
    <property type="match status" value="1"/>
</dbReference>
<organism evidence="19 20">
    <name type="scientific">Methylacidimicrobium cyclopophantes</name>
    <dbReference type="NCBI Taxonomy" id="1041766"/>
    <lineage>
        <taxon>Bacteria</taxon>
        <taxon>Pseudomonadati</taxon>
        <taxon>Verrucomicrobiota</taxon>
        <taxon>Methylacidimicrobium</taxon>
    </lineage>
</organism>
<dbReference type="Gene3D" id="2.40.50.140">
    <property type="entry name" value="Nucleic acid-binding proteins"/>
    <property type="match status" value="1"/>
</dbReference>
<evidence type="ECO:0000256" key="7">
    <source>
        <dbReference type="ARBA" id="ARBA00022519"/>
    </source>
</evidence>
<comment type="subcellular location">
    <subcellularLocation>
        <location evidence="2">Cytoplasm</location>
    </subcellularLocation>
</comment>
<dbReference type="GO" id="GO:0016787">
    <property type="term" value="F:hydrolase activity"/>
    <property type="evidence" value="ECO:0007669"/>
    <property type="project" value="UniProtKB-KW"/>
</dbReference>
<evidence type="ECO:0000256" key="2">
    <source>
        <dbReference type="ARBA" id="ARBA00004496"/>
    </source>
</evidence>
<comment type="caution">
    <text evidence="19">The sequence shown here is derived from an EMBL/GenBank/DDBJ whole genome shotgun (WGS) entry which is preliminary data.</text>
</comment>
<dbReference type="GO" id="GO:0008033">
    <property type="term" value="P:tRNA processing"/>
    <property type="evidence" value="ECO:0007669"/>
    <property type="project" value="UniProtKB-KW"/>
</dbReference>
<evidence type="ECO:0000256" key="13">
    <source>
        <dbReference type="ARBA" id="ARBA00022759"/>
    </source>
</evidence>
<keyword evidence="5" id="KW-1003">Cell membrane</keyword>
<evidence type="ECO:0000256" key="6">
    <source>
        <dbReference type="ARBA" id="ARBA00022490"/>
    </source>
</evidence>
<dbReference type="GO" id="GO:0004519">
    <property type="term" value="F:endonuclease activity"/>
    <property type="evidence" value="ECO:0007669"/>
    <property type="project" value="UniProtKB-KW"/>
</dbReference>
<dbReference type="GO" id="GO:0004540">
    <property type="term" value="F:RNA nuclease activity"/>
    <property type="evidence" value="ECO:0007669"/>
    <property type="project" value="InterPro"/>
</dbReference>
<dbReference type="InterPro" id="IPR004659">
    <property type="entry name" value="RNase_E/G"/>
</dbReference>
<keyword evidence="17" id="KW-0472">Membrane</keyword>
<keyword evidence="20" id="KW-1185">Reference proteome</keyword>
<evidence type="ECO:0000256" key="9">
    <source>
        <dbReference type="ARBA" id="ARBA00022694"/>
    </source>
</evidence>
<keyword evidence="8" id="KW-0698">rRNA processing</keyword>
<keyword evidence="10" id="KW-0540">Nuclease</keyword>
<evidence type="ECO:0000256" key="8">
    <source>
        <dbReference type="ARBA" id="ARBA00022552"/>
    </source>
</evidence>
<evidence type="ECO:0000256" key="14">
    <source>
        <dbReference type="ARBA" id="ARBA00022801"/>
    </source>
</evidence>
<dbReference type="GO" id="GO:0046872">
    <property type="term" value="F:metal ion binding"/>
    <property type="evidence" value="ECO:0007669"/>
    <property type="project" value="UniProtKB-KW"/>
</dbReference>
<evidence type="ECO:0000256" key="4">
    <source>
        <dbReference type="ARBA" id="ARBA00017719"/>
    </source>
</evidence>
<feature type="domain" description="S1 motif" evidence="18">
    <location>
        <begin position="56"/>
        <end position="154"/>
    </location>
</feature>
<evidence type="ECO:0000256" key="11">
    <source>
        <dbReference type="ARBA" id="ARBA00022723"/>
    </source>
</evidence>
<evidence type="ECO:0000313" key="19">
    <source>
        <dbReference type="EMBL" id="VVM07565.1"/>
    </source>
</evidence>
<evidence type="ECO:0000256" key="12">
    <source>
        <dbReference type="ARBA" id="ARBA00022730"/>
    </source>
</evidence>
<sequence>MIFDRIRRWVRLKQSNTERKEIAISCEPLEYRVALLEDGQLEELAIERREQRGIAGNIYKGRVNNVEPALKALFVDIGVGKNAFLHYWDAIPAALDANFETVERRKRKNKSRVPRAEDIPKIYPAGSEVVVQVTKGPIGTKGARVTTNISLAGRYLVLSPFTEQFGISRKIEDPKERARLRKILDSLEVPEGMGLIFRTVGEGARARYFVRDLAFLLQQWQEINDKIRSLPAPSLVYEEPDLVQRTVRDFLTEDVARILVDDEEEAKRIREMVARISSRSEKKILSYKDPIPLFERLNIDKQIDNAFGRKVELPSGGYLVIDEAEALVAIDVNTGRARGGREQGGAIFQTNMEAAQEIARQLRLRNIGGLIVIDFIDMKSRREGEAVVQKLKECVHRDKAKTNILPMSDFGLVEMTRQRVQESIRHSLYVPCPACHGRGMVKSPETMSVEIQRAIVRAMRLHPEIKELRVLVHPSSLERLKTEDEELLLDLERRLQGKLYFRPDSRLGAEQFTLLNAITGEEIS</sequence>
<comment type="cofactor">
    <cofactor evidence="1">
        <name>Mg(2+)</name>
        <dbReference type="ChEBI" id="CHEBI:18420"/>
    </cofactor>
</comment>
<keyword evidence="11" id="KW-0479">Metal-binding</keyword>
<protein>
    <recommendedName>
        <fullName evidence="4">Ribonuclease G</fullName>
    </recommendedName>
</protein>
<evidence type="ECO:0000256" key="10">
    <source>
        <dbReference type="ARBA" id="ARBA00022722"/>
    </source>
</evidence>
<evidence type="ECO:0000256" key="17">
    <source>
        <dbReference type="ARBA" id="ARBA00023136"/>
    </source>
</evidence>
<dbReference type="CDD" id="cd04453">
    <property type="entry name" value="S1_RNase_E"/>
    <property type="match status" value="1"/>
</dbReference>
<reference evidence="19" key="1">
    <citation type="submission" date="2019-09" db="EMBL/GenBank/DDBJ databases">
        <authorList>
            <person name="Cremers G."/>
        </authorList>
    </citation>
    <scope>NUCLEOTIDE SEQUENCE [LARGE SCALE GENOMIC DNA]</scope>
    <source>
        <strain evidence="19">3B</strain>
    </source>
</reference>
<evidence type="ECO:0000313" key="20">
    <source>
        <dbReference type="Proteomes" id="UP000381693"/>
    </source>
</evidence>
<keyword evidence="9" id="KW-0819">tRNA processing</keyword>
<keyword evidence="14 19" id="KW-0378">Hydrolase</keyword>
<dbReference type="NCBIfam" id="TIGR00757">
    <property type="entry name" value="RNaseEG"/>
    <property type="match status" value="1"/>
</dbReference>
<gene>
    <name evidence="19" type="primary">rng</name>
    <name evidence="19" type="ORF">MAMC_01694</name>
</gene>